<keyword evidence="9" id="KW-1185">Reference proteome</keyword>
<dbReference type="GO" id="GO:0016616">
    <property type="term" value="F:oxidoreductase activity, acting on the CH-OH group of donors, NAD or NADP as acceptor"/>
    <property type="evidence" value="ECO:0007669"/>
    <property type="project" value="InterPro"/>
</dbReference>
<dbReference type="InterPro" id="IPR036291">
    <property type="entry name" value="NAD(P)-bd_dom_sf"/>
</dbReference>
<dbReference type="SUPFAM" id="SSF51735">
    <property type="entry name" value="NAD(P)-binding Rossmann-fold domains"/>
    <property type="match status" value="1"/>
</dbReference>
<dbReference type="EMBL" id="SDMR01000001">
    <property type="protein sequence ID" value="TBT96290.1"/>
    <property type="molecule type" value="Genomic_DNA"/>
</dbReference>
<dbReference type="InterPro" id="IPR045865">
    <property type="entry name" value="ACT-like_dom_sf"/>
</dbReference>
<dbReference type="OrthoDB" id="9793626at2"/>
<dbReference type="InterPro" id="IPR050857">
    <property type="entry name" value="D-2-hydroxyacid_DH"/>
</dbReference>
<dbReference type="PANTHER" id="PTHR42789:SF1">
    <property type="entry name" value="D-ISOMER SPECIFIC 2-HYDROXYACID DEHYDROGENASE FAMILY PROTEIN (AFU_ORTHOLOGUE AFUA_6G10090)"/>
    <property type="match status" value="1"/>
</dbReference>
<dbReference type="Pfam" id="PF00389">
    <property type="entry name" value="2-Hacid_dh"/>
    <property type="match status" value="1"/>
</dbReference>
<sequence>MRVLIADAFEASGVAGLEALGCDVTVSPKLAGETLVEAVGQERPAVLIVRSTKVPEAALQAGLPNLRLVIRAGAGYDNIDVPAASRRGIYVATCPGQNSVAVAELAFGLIAALDRRIADNVDALRHGRWAKGEFSKARGLYGRTLGLIGVGSISTELARRAQAFGMTVIAWSRSLTDEAAEALGMTRAATPAEVAAASDIVSVHLALNDATRGFVDAAFFDAMREGASFVNTSRAEIVDAAALEAATVAKKLRVALDVWPGEPSASAGEYSSSLVKLPNVIGTAHIGASTDQAQQAIAAEAVRIVGEFKGGFEVPNVVNMTRERATPAACRLTIRHANATGVLAAVLGAIDEARLEVHEMANNVFDGDEAAIVKIELHQRPSDELVESLRALDHVFSVIVREL</sequence>
<accession>A0A4Q9KQF0</accession>
<evidence type="ECO:0000259" key="6">
    <source>
        <dbReference type="Pfam" id="PF00389"/>
    </source>
</evidence>
<feature type="domain" description="D-isomer specific 2-hydroxyacid dehydrogenase catalytic" evidence="6">
    <location>
        <begin position="3"/>
        <end position="319"/>
    </location>
</feature>
<dbReference type="GO" id="GO:0051287">
    <property type="term" value="F:NAD binding"/>
    <property type="evidence" value="ECO:0007669"/>
    <property type="project" value="InterPro"/>
</dbReference>
<comment type="similarity">
    <text evidence="1 5">Belongs to the D-isomer specific 2-hydroxyacid dehydrogenase family.</text>
</comment>
<dbReference type="InterPro" id="IPR006140">
    <property type="entry name" value="D-isomer_DH_NAD-bd"/>
</dbReference>
<reference evidence="8 9" key="1">
    <citation type="submission" date="2019-01" db="EMBL/GenBank/DDBJ databases">
        <title>Lactibacter flavus gen. nov., sp. nov., a novel bacterium of the family Propionibacteriaceae isolated from raw milk and dairy products.</title>
        <authorList>
            <person name="Huptas C."/>
            <person name="Wenning M."/>
            <person name="Breitenwieser F."/>
            <person name="Doll E."/>
            <person name="Von Neubeck M."/>
            <person name="Busse H.-J."/>
            <person name="Scherer S."/>
        </authorList>
    </citation>
    <scope>NUCLEOTIDE SEQUENCE [LARGE SCALE GENOMIC DNA]</scope>
    <source>
        <strain evidence="8 9">DSM 22130</strain>
    </source>
</reference>
<feature type="domain" description="D-isomer specific 2-hydroxyacid dehydrogenase NAD-binding" evidence="7">
    <location>
        <begin position="108"/>
        <end position="287"/>
    </location>
</feature>
<evidence type="ECO:0000256" key="4">
    <source>
        <dbReference type="ARBA" id="ARBA00029440"/>
    </source>
</evidence>
<dbReference type="RefSeq" id="WP_131170702.1">
    <property type="nucleotide sequence ID" value="NZ_FXTL01000001.1"/>
</dbReference>
<evidence type="ECO:0000256" key="3">
    <source>
        <dbReference type="ARBA" id="ARBA00023027"/>
    </source>
</evidence>
<evidence type="ECO:0000313" key="8">
    <source>
        <dbReference type="EMBL" id="TBT96290.1"/>
    </source>
</evidence>
<protein>
    <submittedName>
        <fullName evidence="8">Hydroxyacid dehydrogenase</fullName>
    </submittedName>
</protein>
<name>A0A4Q9KQF0_PROTD</name>
<proteinExistence type="inferred from homology"/>
<evidence type="ECO:0000256" key="5">
    <source>
        <dbReference type="RuleBase" id="RU003719"/>
    </source>
</evidence>
<keyword evidence="3" id="KW-0520">NAD</keyword>
<dbReference type="PANTHER" id="PTHR42789">
    <property type="entry name" value="D-ISOMER SPECIFIC 2-HYDROXYACID DEHYDROGENASE FAMILY PROTEIN (AFU_ORTHOLOGUE AFUA_6G10090)"/>
    <property type="match status" value="1"/>
</dbReference>
<comment type="caution">
    <text evidence="8">The sequence shown here is derived from an EMBL/GenBank/DDBJ whole genome shotgun (WGS) entry which is preliminary data.</text>
</comment>
<dbReference type="InterPro" id="IPR006139">
    <property type="entry name" value="D-isomer_2_OHA_DH_cat_dom"/>
</dbReference>
<dbReference type="SUPFAM" id="SSF52283">
    <property type="entry name" value="Formate/glycerate dehydrogenase catalytic domain-like"/>
    <property type="match status" value="1"/>
</dbReference>
<comment type="pathway">
    <text evidence="4">Amino-acid biosynthesis.</text>
</comment>
<organism evidence="8 9">
    <name type="scientific">Propioniciclava tarda</name>
    <dbReference type="NCBI Taxonomy" id="433330"/>
    <lineage>
        <taxon>Bacteria</taxon>
        <taxon>Bacillati</taxon>
        <taxon>Actinomycetota</taxon>
        <taxon>Actinomycetes</taxon>
        <taxon>Propionibacteriales</taxon>
        <taxon>Propionibacteriaceae</taxon>
        <taxon>Propioniciclava</taxon>
    </lineage>
</organism>
<gene>
    <name evidence="8" type="ORF">ET996_01080</name>
</gene>
<evidence type="ECO:0000259" key="7">
    <source>
        <dbReference type="Pfam" id="PF02826"/>
    </source>
</evidence>
<evidence type="ECO:0000256" key="2">
    <source>
        <dbReference type="ARBA" id="ARBA00023002"/>
    </source>
</evidence>
<dbReference type="Gene3D" id="3.40.50.720">
    <property type="entry name" value="NAD(P)-binding Rossmann-like Domain"/>
    <property type="match status" value="2"/>
</dbReference>
<dbReference type="Proteomes" id="UP000291933">
    <property type="component" value="Unassembled WGS sequence"/>
</dbReference>
<dbReference type="SUPFAM" id="SSF55021">
    <property type="entry name" value="ACT-like"/>
    <property type="match status" value="1"/>
</dbReference>
<evidence type="ECO:0000256" key="1">
    <source>
        <dbReference type="ARBA" id="ARBA00005854"/>
    </source>
</evidence>
<dbReference type="AlphaFoldDB" id="A0A4Q9KQF0"/>
<dbReference type="Pfam" id="PF02826">
    <property type="entry name" value="2-Hacid_dh_C"/>
    <property type="match status" value="1"/>
</dbReference>
<evidence type="ECO:0000313" key="9">
    <source>
        <dbReference type="Proteomes" id="UP000291933"/>
    </source>
</evidence>
<keyword evidence="2 5" id="KW-0560">Oxidoreductase</keyword>